<proteinExistence type="predicted"/>
<dbReference type="EMBL" id="AUSU01010554">
    <property type="protein sequence ID" value="EPS57166.1"/>
    <property type="molecule type" value="Genomic_DNA"/>
</dbReference>
<dbReference type="Proteomes" id="UP000015453">
    <property type="component" value="Unassembled WGS sequence"/>
</dbReference>
<feature type="compositionally biased region" description="Basic and acidic residues" evidence="1">
    <location>
        <begin position="118"/>
        <end position="127"/>
    </location>
</feature>
<feature type="region of interest" description="Disordered" evidence="1">
    <location>
        <begin position="185"/>
        <end position="237"/>
    </location>
</feature>
<evidence type="ECO:0000313" key="2">
    <source>
        <dbReference type="EMBL" id="EPS57166.1"/>
    </source>
</evidence>
<keyword evidence="3" id="KW-1185">Reference proteome</keyword>
<feature type="non-terminal residue" evidence="2">
    <location>
        <position position="1"/>
    </location>
</feature>
<evidence type="ECO:0000256" key="1">
    <source>
        <dbReference type="SAM" id="MobiDB-lite"/>
    </source>
</evidence>
<dbReference type="AlphaFoldDB" id="S8BYA7"/>
<accession>S8BYA7</accession>
<evidence type="ECO:0000313" key="3">
    <source>
        <dbReference type="Proteomes" id="UP000015453"/>
    </source>
</evidence>
<feature type="region of interest" description="Disordered" evidence="1">
    <location>
        <begin position="118"/>
        <end position="144"/>
    </location>
</feature>
<organism evidence="2 3">
    <name type="scientific">Genlisea aurea</name>
    <dbReference type="NCBI Taxonomy" id="192259"/>
    <lineage>
        <taxon>Eukaryota</taxon>
        <taxon>Viridiplantae</taxon>
        <taxon>Streptophyta</taxon>
        <taxon>Embryophyta</taxon>
        <taxon>Tracheophyta</taxon>
        <taxon>Spermatophyta</taxon>
        <taxon>Magnoliopsida</taxon>
        <taxon>eudicotyledons</taxon>
        <taxon>Gunneridae</taxon>
        <taxon>Pentapetalae</taxon>
        <taxon>asterids</taxon>
        <taxon>lamiids</taxon>
        <taxon>Lamiales</taxon>
        <taxon>Lentibulariaceae</taxon>
        <taxon>Genlisea</taxon>
    </lineage>
</organism>
<name>S8BYA7_9LAMI</name>
<protein>
    <submittedName>
        <fullName evidence="2">Uncharacterized protein</fullName>
    </submittedName>
</protein>
<feature type="compositionally biased region" description="Polar residues" evidence="1">
    <location>
        <begin position="134"/>
        <end position="144"/>
    </location>
</feature>
<comment type="caution">
    <text evidence="2">The sequence shown here is derived from an EMBL/GenBank/DDBJ whole genome shotgun (WGS) entry which is preliminary data.</text>
</comment>
<sequence>GGNRSDGFIFSGDDWGLNPIRTGVSGGGGGGGPFFDSVPSTPLYGSAATPQGDSLFVRNGGPFGFADSVPSTPMYVNNSSPSSRRNDVFSRFDSFGSVSDAGGGPFRDSFARFDSMRSTARDSDYDQGRFSAAADSTSLSPRFDSFRSSNADSYDYYSFGQGQQSSSSSLARFDSMRSTGDYSEHGFGTFPSFDDPFGGDTFRTSQSPEAQTPPAAAAAAAAARRGGSESGGSWKAF</sequence>
<reference evidence="2 3" key="1">
    <citation type="journal article" date="2013" name="BMC Genomics">
        <title>The miniature genome of a carnivorous plant Genlisea aurea contains a low number of genes and short non-coding sequences.</title>
        <authorList>
            <person name="Leushkin E.V."/>
            <person name="Sutormin R.A."/>
            <person name="Nabieva E.R."/>
            <person name="Penin A.A."/>
            <person name="Kondrashov A.S."/>
            <person name="Logacheva M.D."/>
        </authorList>
    </citation>
    <scope>NUCLEOTIDE SEQUENCE [LARGE SCALE GENOMIC DNA]</scope>
</reference>
<gene>
    <name evidence="2" type="ORF">M569_17655</name>
</gene>